<evidence type="ECO:0000313" key="1">
    <source>
        <dbReference type="EMBL" id="KAJ9652220.1"/>
    </source>
</evidence>
<proteinExistence type="predicted"/>
<organism evidence="1 2">
    <name type="scientific">Neophaeococcomyces mojaviensis</name>
    <dbReference type="NCBI Taxonomy" id="3383035"/>
    <lineage>
        <taxon>Eukaryota</taxon>
        <taxon>Fungi</taxon>
        <taxon>Dikarya</taxon>
        <taxon>Ascomycota</taxon>
        <taxon>Pezizomycotina</taxon>
        <taxon>Eurotiomycetes</taxon>
        <taxon>Chaetothyriomycetidae</taxon>
        <taxon>Chaetothyriales</taxon>
        <taxon>Chaetothyriales incertae sedis</taxon>
        <taxon>Neophaeococcomyces</taxon>
    </lineage>
</organism>
<dbReference type="EMBL" id="JAPDRQ010000210">
    <property type="protein sequence ID" value="KAJ9652220.1"/>
    <property type="molecule type" value="Genomic_DNA"/>
</dbReference>
<name>A0ACC2ZXC9_9EURO</name>
<comment type="caution">
    <text evidence="1">The sequence shown here is derived from an EMBL/GenBank/DDBJ whole genome shotgun (WGS) entry which is preliminary data.</text>
</comment>
<keyword evidence="2" id="KW-1185">Reference proteome</keyword>
<dbReference type="Proteomes" id="UP001172386">
    <property type="component" value="Unassembled WGS sequence"/>
</dbReference>
<gene>
    <name evidence="1" type="ORF">H2198_008524</name>
</gene>
<protein>
    <submittedName>
        <fullName evidence="1">Uncharacterized protein</fullName>
    </submittedName>
</protein>
<sequence>MTDTNSSSAVTHMTSDSLMEATDEADDIDDTLDSSDSGYWEVESSTRSVSSSIYNYEEAHGRTYHAYHRGQYLIPNDSSEIDRLEVKYHAIRLALHDNIYFAPVENLRAALDVGTGTGSWCIDFADAHPTCTVKGIDLSPIQPNYVPPNCSFEIVDADDDWTFTQSFDLIHTRIMNDFSLKSWPHFFSEAYAHLSPGGWIECQEFSYHRQSDDNTINADSKLKLWEDEMTAGFNRVDHRGGCDPELVMQQMRDVGLINVHCRNFKLPIGPWSKDPMMKQAGMFGLVNLMDGLHGLSAKLFLDVLGYSVAELETLIMECRKELKQKRVHAYYPVYVITGQKPVQTSHP</sequence>
<accession>A0ACC2ZXC9</accession>
<evidence type="ECO:0000313" key="2">
    <source>
        <dbReference type="Proteomes" id="UP001172386"/>
    </source>
</evidence>
<reference evidence="1" key="1">
    <citation type="submission" date="2022-10" db="EMBL/GenBank/DDBJ databases">
        <title>Culturing micro-colonial fungi from biological soil crusts in the Mojave desert and describing Neophaeococcomyces mojavensis, and introducing the new genera and species Taxawa tesnikishii.</title>
        <authorList>
            <person name="Kurbessoian T."/>
            <person name="Stajich J.E."/>
        </authorList>
    </citation>
    <scope>NUCLEOTIDE SEQUENCE</scope>
    <source>
        <strain evidence="1">JES_112</strain>
    </source>
</reference>